<sequence length="329" mass="38675">MTFCEKTLLKRFPQFELSYETISHNKVPSDKYEIALAIPQGRKYYAWFSFCDNRDVCYLMELTRDKKIGKITTANFSSTTQLSLGSIFYGTITEGDVPIFVIEDVLYYKGVCVKQHVFSMKLGMLEDFFLHMPLQKNQDLHFRLPMLWKNGDNESFDECGYQIHHLQYRSLFSIVPYMNLSTKMKQVETKPVAELITLRVTHQMDFHKPQYKFPTVFVVTADVQFDIYHLYAYGQNKSQVYCGVAGIPTYKTSIFMNGIFRKIRENQNLDYIEESDDEDDFENTDFSKYVDLQKSVLMECTFHNKFKKWVPRRIVPANGQVVHIHKLAK</sequence>
<evidence type="ECO:0000313" key="1">
    <source>
        <dbReference type="EMBL" id="QHU17257.1"/>
    </source>
</evidence>
<accession>A0A6C0KKB9</accession>
<reference evidence="1" key="1">
    <citation type="journal article" date="2020" name="Nature">
        <title>Giant virus diversity and host interactions through global metagenomics.</title>
        <authorList>
            <person name="Schulz F."/>
            <person name="Roux S."/>
            <person name="Paez-Espino D."/>
            <person name="Jungbluth S."/>
            <person name="Walsh D.A."/>
            <person name="Denef V.J."/>
            <person name="McMahon K.D."/>
            <person name="Konstantinidis K.T."/>
            <person name="Eloe-Fadrosh E.A."/>
            <person name="Kyrpides N.C."/>
            <person name="Woyke T."/>
        </authorList>
    </citation>
    <scope>NUCLEOTIDE SEQUENCE</scope>
    <source>
        <strain evidence="1">GVMAG-S-3300012000-57</strain>
    </source>
</reference>
<organism evidence="1">
    <name type="scientific">viral metagenome</name>
    <dbReference type="NCBI Taxonomy" id="1070528"/>
    <lineage>
        <taxon>unclassified sequences</taxon>
        <taxon>metagenomes</taxon>
        <taxon>organismal metagenomes</taxon>
    </lineage>
</organism>
<name>A0A6C0KKB9_9ZZZZ</name>
<protein>
    <submittedName>
        <fullName evidence="1">Uncharacterized protein</fullName>
    </submittedName>
</protein>
<dbReference type="AlphaFoldDB" id="A0A6C0KKB9"/>
<dbReference type="EMBL" id="MN740900">
    <property type="protein sequence ID" value="QHU17257.1"/>
    <property type="molecule type" value="Genomic_DNA"/>
</dbReference>
<proteinExistence type="predicted"/>